<dbReference type="Proteomes" id="UP000789595">
    <property type="component" value="Unassembled WGS sequence"/>
</dbReference>
<evidence type="ECO:0000313" key="2">
    <source>
        <dbReference type="EMBL" id="CAH0373583.1"/>
    </source>
</evidence>
<feature type="compositionally biased region" description="Low complexity" evidence="1">
    <location>
        <begin position="412"/>
        <end position="421"/>
    </location>
</feature>
<evidence type="ECO:0000313" key="3">
    <source>
        <dbReference type="Proteomes" id="UP000789595"/>
    </source>
</evidence>
<evidence type="ECO:0000256" key="1">
    <source>
        <dbReference type="SAM" id="MobiDB-lite"/>
    </source>
</evidence>
<dbReference type="AlphaFoldDB" id="A0A8J2SJS3"/>
<dbReference type="EMBL" id="CAKKNE010000004">
    <property type="protein sequence ID" value="CAH0373583.1"/>
    <property type="molecule type" value="Genomic_DNA"/>
</dbReference>
<reference evidence="2" key="1">
    <citation type="submission" date="2021-11" db="EMBL/GenBank/DDBJ databases">
        <authorList>
            <consortium name="Genoscope - CEA"/>
            <person name="William W."/>
        </authorList>
    </citation>
    <scope>NUCLEOTIDE SEQUENCE</scope>
</reference>
<feature type="compositionally biased region" description="Basic residues" evidence="1">
    <location>
        <begin position="424"/>
        <end position="433"/>
    </location>
</feature>
<name>A0A8J2SJS3_9STRA</name>
<keyword evidence="3" id="KW-1185">Reference proteome</keyword>
<organism evidence="2 3">
    <name type="scientific">Pelagomonas calceolata</name>
    <dbReference type="NCBI Taxonomy" id="35677"/>
    <lineage>
        <taxon>Eukaryota</taxon>
        <taxon>Sar</taxon>
        <taxon>Stramenopiles</taxon>
        <taxon>Ochrophyta</taxon>
        <taxon>Pelagophyceae</taxon>
        <taxon>Pelagomonadales</taxon>
        <taxon>Pelagomonadaceae</taxon>
        <taxon>Pelagomonas</taxon>
    </lineage>
</organism>
<accession>A0A8J2SJS3</accession>
<gene>
    <name evidence="2" type="ORF">PECAL_4P07910</name>
</gene>
<sequence length="519" mass="57141">MTGLTYFEIAQGQAFERCAFGAAAAAVERSQRRLSEQRNSRISQAAAKLVVLDALRRVAARRFISRAAFVACREAKANGASRDDADAAAAVAAAACNLRFRPLPCRPRVVCRDEAKDAREALIASAAAKREIVKRLKAQLEPLEAGVDDARTAVGRRRHELVRFEIDAKVLKSEALRKVNALRKAIRSLSLECRVDPPRIRHLAAAALQRSLSTALSLRRELRRRRKAAHASDEFERRKFVRLRRSFSNVSRPNSQCEDWLPDAAVQAVVAARVKRRTTTVTTLQEAARQRRLKKLAKKQRRVSTACREDRRLVERLARLRGTMHRAFARQQRARKPYWVEPPPIQWAVPPATPKTPSISWAAPLAMPRTPASRPGTGRSATPGSRPGTRGSDKAPLQGWEGLFHEPRSARSVSFAAAAPPRATPKRKGRPRSVRFSLPDTPEAVVRPGGASPALFDAAPTPKSVRFAGDAFARARTPLAPLRLDSRVGSAASETWASLRGMTPLRATQRSATPLFGSG</sequence>
<protein>
    <submittedName>
        <fullName evidence="2">Uncharacterized protein</fullName>
    </submittedName>
</protein>
<feature type="region of interest" description="Disordered" evidence="1">
    <location>
        <begin position="366"/>
        <end position="399"/>
    </location>
</feature>
<comment type="caution">
    <text evidence="2">The sequence shown here is derived from an EMBL/GenBank/DDBJ whole genome shotgun (WGS) entry which is preliminary data.</text>
</comment>
<proteinExistence type="predicted"/>
<feature type="region of interest" description="Disordered" evidence="1">
    <location>
        <begin position="412"/>
        <end position="448"/>
    </location>
</feature>